<dbReference type="GO" id="GO:0022857">
    <property type="term" value="F:transmembrane transporter activity"/>
    <property type="evidence" value="ECO:0007669"/>
    <property type="project" value="InterPro"/>
</dbReference>
<keyword evidence="3" id="KW-1003">Cell membrane</keyword>
<keyword evidence="4 7" id="KW-0812">Transmembrane</keyword>
<feature type="transmembrane region" description="Helical" evidence="7">
    <location>
        <begin position="342"/>
        <end position="362"/>
    </location>
</feature>
<dbReference type="Gene3D" id="1.20.1250.20">
    <property type="entry name" value="MFS general substrate transporter like domains"/>
    <property type="match status" value="1"/>
</dbReference>
<feature type="transmembrane region" description="Helical" evidence="7">
    <location>
        <begin position="446"/>
        <end position="468"/>
    </location>
</feature>
<dbReference type="Proteomes" id="UP000002457">
    <property type="component" value="Chromosome"/>
</dbReference>
<feature type="transmembrane region" description="Helical" evidence="7">
    <location>
        <begin position="114"/>
        <end position="136"/>
    </location>
</feature>
<keyword evidence="6 7" id="KW-0472">Membrane</keyword>
<feature type="transmembrane region" description="Helical" evidence="7">
    <location>
        <begin position="313"/>
        <end position="335"/>
    </location>
</feature>
<dbReference type="InterPro" id="IPR004638">
    <property type="entry name" value="EmrB-like"/>
</dbReference>
<evidence type="ECO:0000256" key="2">
    <source>
        <dbReference type="ARBA" id="ARBA00022448"/>
    </source>
</evidence>
<dbReference type="InterPro" id="IPR011701">
    <property type="entry name" value="MFS"/>
</dbReference>
<feature type="transmembrane region" description="Helical" evidence="7">
    <location>
        <begin position="240"/>
        <end position="257"/>
    </location>
</feature>
<evidence type="ECO:0000256" key="1">
    <source>
        <dbReference type="ARBA" id="ARBA00004651"/>
    </source>
</evidence>
<evidence type="ECO:0000313" key="10">
    <source>
        <dbReference type="Proteomes" id="UP000002457"/>
    </source>
</evidence>
<dbReference type="CDD" id="cd17321">
    <property type="entry name" value="MFS_MMR_MDR_like"/>
    <property type="match status" value="1"/>
</dbReference>
<feature type="transmembrane region" description="Helical" evidence="7">
    <location>
        <begin position="148"/>
        <end position="169"/>
    </location>
</feature>
<feature type="transmembrane region" description="Helical" evidence="7">
    <location>
        <begin position="277"/>
        <end position="301"/>
    </location>
</feature>
<keyword evidence="2" id="KW-0813">Transport</keyword>
<organism evidence="9 10">
    <name type="scientific">Methanosphaerula palustris (strain ATCC BAA-1556 / DSM 19958 / E1-9c)</name>
    <dbReference type="NCBI Taxonomy" id="521011"/>
    <lineage>
        <taxon>Archaea</taxon>
        <taxon>Methanobacteriati</taxon>
        <taxon>Methanobacteriota</taxon>
        <taxon>Stenosarchaea group</taxon>
        <taxon>Methanomicrobia</taxon>
        <taxon>Methanomicrobiales</taxon>
        <taxon>Methanoregulaceae</taxon>
        <taxon>Methanosphaerula</taxon>
    </lineage>
</organism>
<keyword evidence="10" id="KW-1185">Reference proteome</keyword>
<evidence type="ECO:0000259" key="8">
    <source>
        <dbReference type="PROSITE" id="PS50850"/>
    </source>
</evidence>
<evidence type="ECO:0000313" key="9">
    <source>
        <dbReference type="EMBL" id="ACL16612.1"/>
    </source>
</evidence>
<dbReference type="AlphaFoldDB" id="B8GHK7"/>
<keyword evidence="5 7" id="KW-1133">Transmembrane helix</keyword>
<feature type="transmembrane region" description="Helical" evidence="7">
    <location>
        <begin position="209"/>
        <end position="228"/>
    </location>
</feature>
<dbReference type="EMBL" id="CP001338">
    <property type="protein sequence ID" value="ACL16612.1"/>
    <property type="molecule type" value="Genomic_DNA"/>
</dbReference>
<evidence type="ECO:0000256" key="3">
    <source>
        <dbReference type="ARBA" id="ARBA00022475"/>
    </source>
</evidence>
<feature type="transmembrane region" description="Helical" evidence="7">
    <location>
        <begin position="405"/>
        <end position="426"/>
    </location>
</feature>
<dbReference type="Gene3D" id="1.20.1720.10">
    <property type="entry name" value="Multidrug resistance protein D"/>
    <property type="match status" value="1"/>
</dbReference>
<dbReference type="InterPro" id="IPR020846">
    <property type="entry name" value="MFS_dom"/>
</dbReference>
<reference evidence="9 10" key="1">
    <citation type="journal article" date="2015" name="Genome Announc.">
        <title>Complete Genome Sequence of Methanosphaerula palustris E1-9CT, a Hydrogenotrophic Methanogen Isolated from a Minerotrophic Fen Peatland.</title>
        <authorList>
            <person name="Cadillo-Quiroz H."/>
            <person name="Browne P."/>
            <person name="Kyrpides N."/>
            <person name="Woyke T."/>
            <person name="Goodwin L."/>
            <person name="Detter C."/>
            <person name="Yavitt J.B."/>
            <person name="Zinder S.H."/>
        </authorList>
    </citation>
    <scope>NUCLEOTIDE SEQUENCE [LARGE SCALE GENOMIC DNA]</scope>
    <source>
        <strain evidence="10">ATCC BAA-1556 / DSM 19958 / E1-9c</strain>
    </source>
</reference>
<accession>B8GHK7</accession>
<dbReference type="KEGG" id="mpl:Mpal_1278"/>
<feature type="transmembrane region" description="Helical" evidence="7">
    <location>
        <begin position="59"/>
        <end position="77"/>
    </location>
</feature>
<feature type="transmembrane region" description="Helical" evidence="7">
    <location>
        <begin position="368"/>
        <end position="384"/>
    </location>
</feature>
<name>B8GHK7_METPE</name>
<dbReference type="GeneID" id="7271138"/>
<evidence type="ECO:0000256" key="5">
    <source>
        <dbReference type="ARBA" id="ARBA00022989"/>
    </source>
</evidence>
<dbReference type="SUPFAM" id="SSF103473">
    <property type="entry name" value="MFS general substrate transporter"/>
    <property type="match status" value="1"/>
</dbReference>
<proteinExistence type="predicted"/>
<protein>
    <submittedName>
        <fullName evidence="9">Drug resistance transporter, EmrB/QacA subfamily</fullName>
    </submittedName>
</protein>
<evidence type="ECO:0000256" key="4">
    <source>
        <dbReference type="ARBA" id="ARBA00022692"/>
    </source>
</evidence>
<dbReference type="NCBIfam" id="TIGR00711">
    <property type="entry name" value="efflux_EmrB"/>
    <property type="match status" value="1"/>
</dbReference>
<dbReference type="RefSeq" id="WP_012617931.1">
    <property type="nucleotide sequence ID" value="NC_011832.1"/>
</dbReference>
<dbReference type="eggNOG" id="arCOG00143">
    <property type="taxonomic scope" value="Archaea"/>
</dbReference>
<dbReference type="Pfam" id="PF07690">
    <property type="entry name" value="MFS_1"/>
    <property type="match status" value="1"/>
</dbReference>
<dbReference type="PANTHER" id="PTHR42718:SF46">
    <property type="entry name" value="BLR6921 PROTEIN"/>
    <property type="match status" value="1"/>
</dbReference>
<evidence type="ECO:0000256" key="6">
    <source>
        <dbReference type="ARBA" id="ARBA00023136"/>
    </source>
</evidence>
<gene>
    <name evidence="9" type="ordered locus">Mpal_1278</name>
</gene>
<dbReference type="InterPro" id="IPR036259">
    <property type="entry name" value="MFS_trans_sf"/>
</dbReference>
<sequence>MIETRDSNQPDLPPLGYNTRHIILAIVLVGLFMCVLDVQIVAIALPTLMQSLGAGIGEVQWIATGYVIVVLATVLLFGSLSHSLGNGRLFKAGLLLFTLSSLGCGLSQSIPELILFRILQAVGASMLMGVSVAIIIQVFPPGEQGRAMGYYTAVIALGLIVGPSAGGFIVDLLSWPFIFLVNVPIGLVLLVCTLRYLTVDRDPPAVQHFDYHGAFFLIGLMASLSLALNTLSNPPIRLDFFGIWSGIFLLLLIAFVARERSVDNPILPITIFCKRSFLLPTISLILYIMAVFLLLTIQPFYFEYVMGLRPSHIGLIALILPLSMLFASPVFGWLYDRYRSSRYPFIGIVIVGSAFLGCGAAFSCMDFGLIIALFIIGGISRSIYQGPNSIEIMTALPPAQQGIGSSLLTALQYLGILLGISFATFLMTAQLDVAGYSELTDAGPTFLAAIFGNCLYIAGLLCLAGAVCEYKV</sequence>
<comment type="subcellular location">
    <subcellularLocation>
        <location evidence="1">Cell membrane</location>
        <topology evidence="1">Multi-pass membrane protein</topology>
    </subcellularLocation>
</comment>
<dbReference type="GO" id="GO:0005886">
    <property type="term" value="C:plasma membrane"/>
    <property type="evidence" value="ECO:0007669"/>
    <property type="project" value="UniProtKB-SubCell"/>
</dbReference>
<evidence type="ECO:0000256" key="7">
    <source>
        <dbReference type="SAM" id="Phobius"/>
    </source>
</evidence>
<dbReference type="PANTHER" id="PTHR42718">
    <property type="entry name" value="MAJOR FACILITATOR SUPERFAMILY MULTIDRUG TRANSPORTER MFSC"/>
    <property type="match status" value="1"/>
</dbReference>
<dbReference type="OrthoDB" id="117970at2157"/>
<feature type="domain" description="Major facilitator superfamily (MFS) profile" evidence="8">
    <location>
        <begin position="23"/>
        <end position="472"/>
    </location>
</feature>
<dbReference type="PRINTS" id="PR01036">
    <property type="entry name" value="TCRTETB"/>
</dbReference>
<dbReference type="PROSITE" id="PS50850">
    <property type="entry name" value="MFS"/>
    <property type="match status" value="1"/>
</dbReference>
<feature type="transmembrane region" description="Helical" evidence="7">
    <location>
        <begin position="175"/>
        <end position="197"/>
    </location>
</feature>
<feature type="transmembrane region" description="Helical" evidence="7">
    <location>
        <begin position="89"/>
        <end position="108"/>
    </location>
</feature>
<dbReference type="HOGENOM" id="CLU_000960_28_3_2"/>
<feature type="transmembrane region" description="Helical" evidence="7">
    <location>
        <begin position="21"/>
        <end position="47"/>
    </location>
</feature>